<name>A0ABV8GDJ4_9ACTN</name>
<dbReference type="Gene3D" id="2.60.120.200">
    <property type="match status" value="1"/>
</dbReference>
<evidence type="ECO:0000256" key="1">
    <source>
        <dbReference type="SAM" id="MobiDB-lite"/>
    </source>
</evidence>
<accession>A0ABV8GDJ4</accession>
<dbReference type="RefSeq" id="WP_379531807.1">
    <property type="nucleotide sequence ID" value="NZ_JBHSBI010000018.1"/>
</dbReference>
<feature type="signal peptide" evidence="2">
    <location>
        <begin position="1"/>
        <end position="23"/>
    </location>
</feature>
<evidence type="ECO:0008006" key="5">
    <source>
        <dbReference type="Google" id="ProtNLM"/>
    </source>
</evidence>
<keyword evidence="4" id="KW-1185">Reference proteome</keyword>
<evidence type="ECO:0000313" key="3">
    <source>
        <dbReference type="EMBL" id="MFC4011878.1"/>
    </source>
</evidence>
<dbReference type="PROSITE" id="PS51257">
    <property type="entry name" value="PROKAR_LIPOPROTEIN"/>
    <property type="match status" value="1"/>
</dbReference>
<reference evidence="4" key="1">
    <citation type="journal article" date="2019" name="Int. J. Syst. Evol. Microbiol.">
        <title>The Global Catalogue of Microorganisms (GCM) 10K type strain sequencing project: providing services to taxonomists for standard genome sequencing and annotation.</title>
        <authorList>
            <consortium name="The Broad Institute Genomics Platform"/>
            <consortium name="The Broad Institute Genome Sequencing Center for Infectious Disease"/>
            <person name="Wu L."/>
            <person name="Ma J."/>
        </authorList>
    </citation>
    <scope>NUCLEOTIDE SEQUENCE [LARGE SCALE GENOMIC DNA]</scope>
    <source>
        <strain evidence="4">TBRC 1276</strain>
    </source>
</reference>
<dbReference type="Proteomes" id="UP001595851">
    <property type="component" value="Unassembled WGS sequence"/>
</dbReference>
<comment type="caution">
    <text evidence="3">The sequence shown here is derived from an EMBL/GenBank/DDBJ whole genome shotgun (WGS) entry which is preliminary data.</text>
</comment>
<feature type="chain" id="PRO_5045141290" description="DUF1349 domain-containing protein" evidence="2">
    <location>
        <begin position="24"/>
        <end position="301"/>
    </location>
</feature>
<protein>
    <recommendedName>
        <fullName evidence="5">DUF1349 domain-containing protein</fullName>
    </recommendedName>
</protein>
<evidence type="ECO:0000313" key="4">
    <source>
        <dbReference type="Proteomes" id="UP001595851"/>
    </source>
</evidence>
<feature type="region of interest" description="Disordered" evidence="1">
    <location>
        <begin position="22"/>
        <end position="50"/>
    </location>
</feature>
<organism evidence="3 4">
    <name type="scientific">Nonomuraea purpurea</name>
    <dbReference type="NCBI Taxonomy" id="1849276"/>
    <lineage>
        <taxon>Bacteria</taxon>
        <taxon>Bacillati</taxon>
        <taxon>Actinomycetota</taxon>
        <taxon>Actinomycetes</taxon>
        <taxon>Streptosporangiales</taxon>
        <taxon>Streptosporangiaceae</taxon>
        <taxon>Nonomuraea</taxon>
    </lineage>
</organism>
<keyword evidence="2" id="KW-0732">Signal</keyword>
<gene>
    <name evidence="3" type="ORF">ACFOY2_31925</name>
</gene>
<dbReference type="EMBL" id="JBHSBI010000018">
    <property type="protein sequence ID" value="MFC4011878.1"/>
    <property type="molecule type" value="Genomic_DNA"/>
</dbReference>
<evidence type="ECO:0000256" key="2">
    <source>
        <dbReference type="SAM" id="SignalP"/>
    </source>
</evidence>
<proteinExistence type="predicted"/>
<sequence length="301" mass="32083">MRAKVAGALAVVGVLSGCGAVTTAQQPSPTGPGVLTLDRATPPASGGEVGEASTEFADAADLSMWTKLSQTEKDVDRLTKYDVNKTAKGSMYLEPNTSAWFDGFRGPFVYQELAGDILMHARVKVEGEKGGKPKRKFSLGGLMARQPGSYANPNWVSVTTGTGDKSGQVEVKYTKDGSSKPSELPVGDGWVELALGRVGRAFIALYKEEGGAWKVGRRWPSTLPDVLQWGVSASTDWDSYSTLKKDAAKGNAKQVKGRPDLKVTVDFVRFLRPELPEYADPLNSASVPDDVLIKAMTPAGA</sequence>